<dbReference type="RefSeq" id="WP_121150472.1">
    <property type="nucleotide sequence ID" value="NZ_CP032827.1"/>
</dbReference>
<organism evidence="13 14">
    <name type="scientific">Sphingomonas paeninsulae</name>
    <dbReference type="NCBI Taxonomy" id="2319844"/>
    <lineage>
        <taxon>Bacteria</taxon>
        <taxon>Pseudomonadati</taxon>
        <taxon>Pseudomonadota</taxon>
        <taxon>Alphaproteobacteria</taxon>
        <taxon>Sphingomonadales</taxon>
        <taxon>Sphingomonadaceae</taxon>
        <taxon>Sphingomonas</taxon>
    </lineage>
</organism>
<dbReference type="Proteomes" id="UP000276254">
    <property type="component" value="Plasmid unnamed2"/>
</dbReference>
<evidence type="ECO:0000256" key="9">
    <source>
        <dbReference type="ARBA" id="ARBA00023303"/>
    </source>
</evidence>
<keyword evidence="14" id="KW-1185">Reference proteome</keyword>
<protein>
    <recommendedName>
        <fullName evidence="12">Fluoride-specific ion channel FluC</fullName>
    </recommendedName>
</protein>
<dbReference type="GO" id="GO:0005886">
    <property type="term" value="C:plasma membrane"/>
    <property type="evidence" value="ECO:0007669"/>
    <property type="project" value="UniProtKB-SubCell"/>
</dbReference>
<name>A0A494TBQ4_SPHPE</name>
<keyword evidence="4 12" id="KW-0812">Transmembrane</keyword>
<reference evidence="13 14" key="1">
    <citation type="submission" date="2018-09" db="EMBL/GenBank/DDBJ databases">
        <title>Sphingomonas peninsula sp. nov., isolated from fildes peninsula, Antarctic soil.</title>
        <authorList>
            <person name="Yingchao G."/>
        </authorList>
    </citation>
    <scope>NUCLEOTIDE SEQUENCE [LARGE SCALE GENOMIC DNA]</scope>
    <source>
        <strain evidence="13 14">YZ-8</strain>
        <plasmid evidence="13 14">unnamed2</plasmid>
    </source>
</reference>
<evidence type="ECO:0000256" key="6">
    <source>
        <dbReference type="ARBA" id="ARBA00023053"/>
    </source>
</evidence>
<evidence type="ECO:0000256" key="5">
    <source>
        <dbReference type="ARBA" id="ARBA00022989"/>
    </source>
</evidence>
<keyword evidence="5 12" id="KW-1133">Transmembrane helix</keyword>
<evidence type="ECO:0000256" key="8">
    <source>
        <dbReference type="ARBA" id="ARBA00023136"/>
    </source>
</evidence>
<dbReference type="GO" id="GO:0062054">
    <property type="term" value="F:fluoride channel activity"/>
    <property type="evidence" value="ECO:0007669"/>
    <property type="project" value="UniProtKB-UniRule"/>
</dbReference>
<dbReference type="PANTHER" id="PTHR28259:SF1">
    <property type="entry name" value="FLUORIDE EXPORT PROTEIN 1-RELATED"/>
    <property type="match status" value="1"/>
</dbReference>
<evidence type="ECO:0000256" key="2">
    <source>
        <dbReference type="ARBA" id="ARBA00022475"/>
    </source>
</evidence>
<feature type="binding site" evidence="12">
    <location>
        <position position="76"/>
    </location>
    <ligand>
        <name>Na(+)</name>
        <dbReference type="ChEBI" id="CHEBI:29101"/>
        <note>structural</note>
    </ligand>
</feature>
<dbReference type="Pfam" id="PF02537">
    <property type="entry name" value="CRCB"/>
    <property type="match status" value="1"/>
</dbReference>
<keyword evidence="2 12" id="KW-1003">Cell membrane</keyword>
<keyword evidence="3" id="KW-0997">Cell inner membrane</keyword>
<comment type="activity regulation">
    <text evidence="12">Na(+) is not transported, but it plays an essential structural role and its presence is essential for fluoride channel function.</text>
</comment>
<gene>
    <name evidence="12 13" type="primary">crcB</name>
    <name evidence="12" type="synonym">fluC</name>
    <name evidence="13" type="ORF">D3Y57_00835</name>
</gene>
<keyword evidence="7 12" id="KW-0406">Ion transport</keyword>
<feature type="transmembrane region" description="Helical" evidence="12">
    <location>
        <begin position="100"/>
        <end position="119"/>
    </location>
</feature>
<evidence type="ECO:0000256" key="4">
    <source>
        <dbReference type="ARBA" id="ARBA00022692"/>
    </source>
</evidence>
<geneLocation type="plasmid" evidence="13">
    <name>unnamed2</name>
</geneLocation>
<evidence type="ECO:0000256" key="7">
    <source>
        <dbReference type="ARBA" id="ARBA00023065"/>
    </source>
</evidence>
<dbReference type="AlphaFoldDB" id="A0A494TBQ4"/>
<dbReference type="HAMAP" id="MF_00454">
    <property type="entry name" value="FluC"/>
    <property type="match status" value="1"/>
</dbReference>
<comment type="function">
    <text evidence="12">Fluoride-specific ion channel. Important for reducing fluoride concentration in the cell, thus reducing its toxicity.</text>
</comment>
<dbReference type="NCBIfam" id="NF010802">
    <property type="entry name" value="PRK14206.1"/>
    <property type="match status" value="1"/>
</dbReference>
<dbReference type="EMBL" id="CP032827">
    <property type="protein sequence ID" value="AYJ84674.1"/>
    <property type="molecule type" value="Genomic_DNA"/>
</dbReference>
<dbReference type="GO" id="GO:0140114">
    <property type="term" value="P:cellular detoxification of fluoride"/>
    <property type="evidence" value="ECO:0007669"/>
    <property type="project" value="UniProtKB-UniRule"/>
</dbReference>
<dbReference type="GO" id="GO:0046872">
    <property type="term" value="F:metal ion binding"/>
    <property type="evidence" value="ECO:0007669"/>
    <property type="project" value="UniProtKB-KW"/>
</dbReference>
<comment type="subcellular location">
    <subcellularLocation>
        <location evidence="1 12">Cell membrane</location>
        <topology evidence="1 12">Multi-pass membrane protein</topology>
    </subcellularLocation>
</comment>
<keyword evidence="13" id="KW-0614">Plasmid</keyword>
<evidence type="ECO:0000313" key="13">
    <source>
        <dbReference type="EMBL" id="AYJ84674.1"/>
    </source>
</evidence>
<keyword evidence="12" id="KW-0813">Transport</keyword>
<keyword evidence="6 12" id="KW-0915">Sodium</keyword>
<evidence type="ECO:0000313" key="14">
    <source>
        <dbReference type="Proteomes" id="UP000276254"/>
    </source>
</evidence>
<dbReference type="OrthoDB" id="9806299at2"/>
<feature type="transmembrane region" description="Helical" evidence="12">
    <location>
        <begin position="66"/>
        <end position="88"/>
    </location>
</feature>
<proteinExistence type="inferred from homology"/>
<evidence type="ECO:0000256" key="10">
    <source>
        <dbReference type="ARBA" id="ARBA00035120"/>
    </source>
</evidence>
<keyword evidence="12" id="KW-0479">Metal-binding</keyword>
<dbReference type="InterPro" id="IPR003691">
    <property type="entry name" value="FluC"/>
</dbReference>
<evidence type="ECO:0000256" key="12">
    <source>
        <dbReference type="HAMAP-Rule" id="MF_00454"/>
    </source>
</evidence>
<evidence type="ECO:0000256" key="3">
    <source>
        <dbReference type="ARBA" id="ARBA00022519"/>
    </source>
</evidence>
<keyword evidence="8 12" id="KW-0472">Membrane</keyword>
<keyword evidence="9 12" id="KW-0407">Ion channel</keyword>
<dbReference type="PANTHER" id="PTHR28259">
    <property type="entry name" value="FLUORIDE EXPORT PROTEIN 1-RELATED"/>
    <property type="match status" value="1"/>
</dbReference>
<sequence>MTALWIAAGGALGTLVRYWINLLVTARVGEAMPWGTIGINISGSFIIGFVAALTEEGGRFMLSPELRLFLIVGFCGGYTTFSSFSLQTLALLQSGEPGRAAANVIGSVVLCLAAVWLGYSAPTLFSQRN</sequence>
<evidence type="ECO:0000256" key="1">
    <source>
        <dbReference type="ARBA" id="ARBA00004651"/>
    </source>
</evidence>
<comment type="catalytic activity">
    <reaction evidence="11">
        <text>fluoride(in) = fluoride(out)</text>
        <dbReference type="Rhea" id="RHEA:76159"/>
        <dbReference type="ChEBI" id="CHEBI:17051"/>
    </reaction>
    <physiologicalReaction direction="left-to-right" evidence="11">
        <dbReference type="Rhea" id="RHEA:76160"/>
    </physiologicalReaction>
</comment>
<feature type="transmembrane region" description="Helical" evidence="12">
    <location>
        <begin position="33"/>
        <end position="54"/>
    </location>
</feature>
<dbReference type="NCBIfam" id="TIGR00494">
    <property type="entry name" value="crcB"/>
    <property type="match status" value="1"/>
</dbReference>
<evidence type="ECO:0000256" key="11">
    <source>
        <dbReference type="ARBA" id="ARBA00035585"/>
    </source>
</evidence>
<accession>A0A494TBQ4</accession>
<dbReference type="KEGG" id="spha:D3Y57_00835"/>
<feature type="binding site" evidence="12">
    <location>
        <position position="79"/>
    </location>
    <ligand>
        <name>Na(+)</name>
        <dbReference type="ChEBI" id="CHEBI:29101"/>
        <note>structural</note>
    </ligand>
</feature>
<comment type="similarity">
    <text evidence="10 12">Belongs to the fluoride channel Fluc/FEX (TC 1.A.43) family.</text>
</comment>